<dbReference type="KEGG" id="lmat:92510754"/>
<dbReference type="CDD" id="cd07961">
    <property type="entry name" value="Anticodon_Ia_Ile_ABEc"/>
    <property type="match status" value="1"/>
</dbReference>
<dbReference type="EC" id="6.1.1.5" evidence="2"/>
<feature type="compositionally biased region" description="Low complexity" evidence="11">
    <location>
        <begin position="114"/>
        <end position="127"/>
    </location>
</feature>
<comment type="caution">
    <text evidence="15">The sequence shown here is derived from an EMBL/GenBank/DDBJ whole genome shotgun (WGS) entry which is preliminary data.</text>
</comment>
<feature type="transmembrane region" description="Helical" evidence="12">
    <location>
        <begin position="877"/>
        <end position="898"/>
    </location>
</feature>
<evidence type="ECO:0000256" key="12">
    <source>
        <dbReference type="SAM" id="Phobius"/>
    </source>
</evidence>
<evidence type="ECO:0000256" key="3">
    <source>
        <dbReference type="ARBA" id="ARBA00022598"/>
    </source>
</evidence>
<dbReference type="PANTHER" id="PTHR42780">
    <property type="entry name" value="SOLEUCYL-TRNA SYNTHETASE"/>
    <property type="match status" value="1"/>
</dbReference>
<name>A0A836GTG5_9TRYP</name>
<dbReference type="InterPro" id="IPR002300">
    <property type="entry name" value="aa-tRNA-synth_Ia"/>
</dbReference>
<keyword evidence="12" id="KW-0812">Transmembrane</keyword>
<evidence type="ECO:0000256" key="5">
    <source>
        <dbReference type="ARBA" id="ARBA00022840"/>
    </source>
</evidence>
<dbReference type="Pfam" id="PF00133">
    <property type="entry name" value="tRNA-synt_1"/>
    <property type="match status" value="1"/>
</dbReference>
<comment type="catalytic activity">
    <reaction evidence="9">
        <text>tRNA(Ile) + L-isoleucine + ATP = L-isoleucyl-tRNA(Ile) + AMP + diphosphate</text>
        <dbReference type="Rhea" id="RHEA:11060"/>
        <dbReference type="Rhea" id="RHEA-COMP:9666"/>
        <dbReference type="Rhea" id="RHEA-COMP:9695"/>
        <dbReference type="ChEBI" id="CHEBI:30616"/>
        <dbReference type="ChEBI" id="CHEBI:33019"/>
        <dbReference type="ChEBI" id="CHEBI:58045"/>
        <dbReference type="ChEBI" id="CHEBI:78442"/>
        <dbReference type="ChEBI" id="CHEBI:78528"/>
        <dbReference type="ChEBI" id="CHEBI:456215"/>
        <dbReference type="EC" id="6.1.1.5"/>
    </reaction>
</comment>
<keyword evidence="16" id="KW-1185">Reference proteome</keyword>
<keyword evidence="12" id="KW-0472">Membrane</keyword>
<dbReference type="GO" id="GO:0004822">
    <property type="term" value="F:isoleucine-tRNA ligase activity"/>
    <property type="evidence" value="ECO:0007669"/>
    <property type="project" value="UniProtKB-EC"/>
</dbReference>
<evidence type="ECO:0000256" key="8">
    <source>
        <dbReference type="ARBA" id="ARBA00032665"/>
    </source>
</evidence>
<dbReference type="PANTHER" id="PTHR42780:SF1">
    <property type="entry name" value="ISOLEUCINE--TRNA LIGASE, CYTOPLASMIC"/>
    <property type="match status" value="1"/>
</dbReference>
<feature type="transmembrane region" description="Helical" evidence="12">
    <location>
        <begin position="918"/>
        <end position="940"/>
    </location>
</feature>
<dbReference type="InterPro" id="IPR009080">
    <property type="entry name" value="tRNAsynth_Ia_anticodon-bd"/>
</dbReference>
<dbReference type="SUPFAM" id="SSF50677">
    <property type="entry name" value="ValRS/IleRS/LeuRS editing domain"/>
    <property type="match status" value="1"/>
</dbReference>
<dbReference type="Pfam" id="PF08264">
    <property type="entry name" value="Anticodon_1"/>
    <property type="match status" value="1"/>
</dbReference>
<evidence type="ECO:0000256" key="7">
    <source>
        <dbReference type="ARBA" id="ARBA00023146"/>
    </source>
</evidence>
<dbReference type="FunFam" id="3.40.50.620:FF:000133">
    <property type="entry name" value="Isoleucyl-tRNA synthetase, cytoplasmic"/>
    <property type="match status" value="1"/>
</dbReference>
<dbReference type="InterPro" id="IPR001412">
    <property type="entry name" value="aa-tRNA-synth_I_CS"/>
</dbReference>
<gene>
    <name evidence="15" type="ORF">LSCM1_00595</name>
</gene>
<evidence type="ECO:0000256" key="9">
    <source>
        <dbReference type="ARBA" id="ARBA00048359"/>
    </source>
</evidence>
<keyword evidence="4 10" id="KW-0547">Nucleotide-binding</keyword>
<reference evidence="15 16" key="1">
    <citation type="submission" date="2021-03" db="EMBL/GenBank/DDBJ databases">
        <title>Leishmania (Mundinia) martiniquensis Genome sequencing and assembly.</title>
        <authorList>
            <person name="Almutairi H."/>
            <person name="Gatherer D."/>
        </authorList>
    </citation>
    <scope>NUCLEOTIDE SEQUENCE [LARGE SCALE GENOMIC DNA]</scope>
    <source>
        <strain evidence="15">LSCM1</strain>
    </source>
</reference>
<dbReference type="Proteomes" id="UP000673552">
    <property type="component" value="Chromosome 36"/>
</dbReference>
<dbReference type="GO" id="GO:0000049">
    <property type="term" value="F:tRNA binding"/>
    <property type="evidence" value="ECO:0007669"/>
    <property type="project" value="InterPro"/>
</dbReference>
<dbReference type="PROSITE" id="PS00178">
    <property type="entry name" value="AA_TRNA_LIGASE_I"/>
    <property type="match status" value="1"/>
</dbReference>
<keyword evidence="12" id="KW-1133">Transmembrane helix</keyword>
<dbReference type="SUPFAM" id="SSF47323">
    <property type="entry name" value="Anticodon-binding domain of a subclass of class I aminoacyl-tRNA synthetases"/>
    <property type="match status" value="1"/>
</dbReference>
<dbReference type="AlphaFoldDB" id="A0A836GTG5"/>
<dbReference type="GO" id="GO:0006428">
    <property type="term" value="P:isoleucyl-tRNA aminoacylation"/>
    <property type="evidence" value="ECO:0007669"/>
    <property type="project" value="InterPro"/>
</dbReference>
<evidence type="ECO:0000259" key="14">
    <source>
        <dbReference type="Pfam" id="PF08264"/>
    </source>
</evidence>
<evidence type="ECO:0000256" key="10">
    <source>
        <dbReference type="RuleBase" id="RU363035"/>
    </source>
</evidence>
<sequence length="1231" mass="139169">MPHRSTRIARGYGCGLLACTAAGLRKKSEKRCNPYPTATRTVIYSAGKPLLNTATSPLTTAFSPSSSSPSYPVSHPPTTAPGAPFRTDDSQATSNAASRNLHVTARPSAPPPSLNSNSPLSSPKLSSHMTREGTPQPEEPRAGQQGGPLQNYPDALNFAQMEEEILAMWREKDCFRTSMKLSEGRKPFSFYDGPPFATGLPHYGHILAGTIKDMVTRFAYQTNHHVIRRFGWDCHGLPVEYEIDKLLGIKTSHDVARLGIDKYNAECKKIVTRYVDEWQKTVERVGRWIDFENDYKTMYLPYTESVWWVFSQLWEKKLVYRGFRVMPYSTACTTPLSNFEANSNYKEVSDMAVTVAFQSCAESSTYFLAWTTTPWTLPSNLSLCVHPALDYVKVLDTKSKRHYWLAEARLSEAYPKKESKKASKAKDGINAAEADAAPYTVVEKVKGAQLVGTKYVPLFPYFESSMSATAFRVISGDYVTTDAGTGIVHQAPAFGEDDYQACLDAGIFEKGGKFVCPVDENGMFTAEVTDFAGKHVKEADPEIIKVLEAKGHLFHKGSIVHSYPFCWRSDTPLIYKAVESWFVNVESFRNRLIDCNEQTYWVPDFVKTRRFSNWLAEARDWNVSRNRYWGTPLPIWHSEDWEEVVCVGSIKQLEELSGVTGITDIHREFVDNITIPSKRPGMPPLKRVPMVFDCWFESGSMPYAQEHYPFENEDKFKSLFPADFVSEGLDQTRGWFYTLLVLGVALFGVSPFRNVAVNGLVLAEDGKKMSKRLKNYPEPKLVIDTYGADALRMYMISSPVVRAEPLRFREAGVKGVVKDILLPLFNAAKFFISNTNYCIAAGGQVSLQVRSTNEMDRWILASCQTLLRYVKAEMKLYHLYNVVPGILRFVGNLSNWYVRMNRRRMKNAMENEDRSQALSTMLYLLFSVSRIVGHIAPFVAEMLYQQIKPLLPASEQVDSVHYLMIPEEDSAFDDAELERAMLRMMNIVDLVRVLRDQMVIPIKRPVRQVVIVHPDPEYIADVRKVANYIKDEVNAFEIVMSNGDEYVETKLDANFEVLGKKYRKEMPAIRKGIQAMTPVEVAQFLHDKKGLVAGKELTIEDVKVLRQVRAGVTDFQSNTDNDVVVLVDKREDQELIDSWRAREFVNRVQQLRKKAKLQVTDGVEVYFEAEEAELTSSILQCKDQISQTLRGVWTTMDQKPSDAELVAEEDNSISGVAVRLVLTKPKAKGAA</sequence>
<dbReference type="Gene3D" id="1.10.730.10">
    <property type="entry name" value="Isoleucyl-tRNA Synthetase, Domain 1"/>
    <property type="match status" value="1"/>
</dbReference>
<feature type="compositionally biased region" description="Low complexity" evidence="11">
    <location>
        <begin position="59"/>
        <end position="73"/>
    </location>
</feature>
<organism evidence="15 16">
    <name type="scientific">Leishmania martiniquensis</name>
    <dbReference type="NCBI Taxonomy" id="1580590"/>
    <lineage>
        <taxon>Eukaryota</taxon>
        <taxon>Discoba</taxon>
        <taxon>Euglenozoa</taxon>
        <taxon>Kinetoplastea</taxon>
        <taxon>Metakinetoplastina</taxon>
        <taxon>Trypanosomatida</taxon>
        <taxon>Trypanosomatidae</taxon>
        <taxon>Leishmaniinae</taxon>
        <taxon>Leishmania</taxon>
    </lineage>
</organism>
<evidence type="ECO:0000256" key="6">
    <source>
        <dbReference type="ARBA" id="ARBA00022917"/>
    </source>
</evidence>
<evidence type="ECO:0000259" key="13">
    <source>
        <dbReference type="Pfam" id="PF00133"/>
    </source>
</evidence>
<dbReference type="OrthoDB" id="1706657at2759"/>
<dbReference type="GeneID" id="92510754"/>
<evidence type="ECO:0000256" key="2">
    <source>
        <dbReference type="ARBA" id="ARBA00013165"/>
    </source>
</evidence>
<comment type="similarity">
    <text evidence="1 10">Belongs to the class-I aminoacyl-tRNA synthetase family.</text>
</comment>
<keyword evidence="5 10" id="KW-0067">ATP-binding</keyword>
<feature type="domain" description="Methionyl/Valyl/Leucyl/Isoleucyl-tRNA synthetase anticodon-binding" evidence="14">
    <location>
        <begin position="856"/>
        <end position="1007"/>
    </location>
</feature>
<dbReference type="FunFam" id="3.40.50.620:FF:000023">
    <property type="entry name" value="Isoleucyl-tRNA synthetase,cytoplasmic"/>
    <property type="match status" value="1"/>
</dbReference>
<dbReference type="RefSeq" id="XP_067174347.1">
    <property type="nucleotide sequence ID" value="XM_067318242.1"/>
</dbReference>
<dbReference type="InterPro" id="IPR013155">
    <property type="entry name" value="M/V/L/I-tRNA-synth_anticd-bd"/>
</dbReference>
<dbReference type="InterPro" id="IPR009008">
    <property type="entry name" value="Val/Leu/Ile-tRNA-synth_edit"/>
</dbReference>
<dbReference type="GO" id="GO:0002161">
    <property type="term" value="F:aminoacyl-tRNA deacylase activity"/>
    <property type="evidence" value="ECO:0007669"/>
    <property type="project" value="InterPro"/>
</dbReference>
<dbReference type="InterPro" id="IPR023586">
    <property type="entry name" value="Ile-tRNA-ligase_type2"/>
</dbReference>
<accession>A0A836GTG5</accession>
<dbReference type="CDD" id="cd00818">
    <property type="entry name" value="IleRS_core"/>
    <property type="match status" value="1"/>
</dbReference>
<dbReference type="HAMAP" id="MF_02003">
    <property type="entry name" value="Ile_tRNA_synth_type2"/>
    <property type="match status" value="1"/>
</dbReference>
<dbReference type="EMBL" id="JAFEUZ010000036">
    <property type="protein sequence ID" value="KAG5464410.1"/>
    <property type="molecule type" value="Genomic_DNA"/>
</dbReference>
<dbReference type="FunFam" id="1.10.730.10:FF:000069">
    <property type="entry name" value="Isoleucyl-tRNA synthetase, putative"/>
    <property type="match status" value="1"/>
</dbReference>
<evidence type="ECO:0000313" key="16">
    <source>
        <dbReference type="Proteomes" id="UP000673552"/>
    </source>
</evidence>
<dbReference type="InterPro" id="IPR014729">
    <property type="entry name" value="Rossmann-like_a/b/a_fold"/>
</dbReference>
<dbReference type="InterPro" id="IPR033709">
    <property type="entry name" value="Anticodon_Ile_ABEc"/>
</dbReference>
<feature type="region of interest" description="Disordered" evidence="11">
    <location>
        <begin position="59"/>
        <end position="151"/>
    </location>
</feature>
<dbReference type="NCBIfam" id="TIGR00392">
    <property type="entry name" value="ileS"/>
    <property type="match status" value="1"/>
</dbReference>
<feature type="domain" description="Aminoacyl-tRNA synthetase class Ia" evidence="13">
    <location>
        <begin position="165"/>
        <end position="804"/>
    </location>
</feature>
<dbReference type="InterPro" id="IPR002301">
    <property type="entry name" value="Ile-tRNA-ligase"/>
</dbReference>
<keyword evidence="6 10" id="KW-0648">Protein biosynthesis</keyword>
<protein>
    <recommendedName>
        <fullName evidence="2">isoleucine--tRNA ligase</fullName>
        <ecNumber evidence="2">6.1.1.5</ecNumber>
    </recommendedName>
    <alternativeName>
        <fullName evidence="8">Isoleucyl-tRNA synthetase</fullName>
    </alternativeName>
</protein>
<evidence type="ECO:0000313" key="15">
    <source>
        <dbReference type="EMBL" id="KAG5464410.1"/>
    </source>
</evidence>
<dbReference type="Pfam" id="PF19302">
    <property type="entry name" value="DUF5915"/>
    <property type="match status" value="1"/>
</dbReference>
<evidence type="ECO:0000256" key="4">
    <source>
        <dbReference type="ARBA" id="ARBA00022741"/>
    </source>
</evidence>
<dbReference type="PRINTS" id="PR00984">
    <property type="entry name" value="TRNASYNTHILE"/>
</dbReference>
<dbReference type="GO" id="GO:0005524">
    <property type="term" value="F:ATP binding"/>
    <property type="evidence" value="ECO:0007669"/>
    <property type="project" value="UniProtKB-KW"/>
</dbReference>
<evidence type="ECO:0000256" key="11">
    <source>
        <dbReference type="SAM" id="MobiDB-lite"/>
    </source>
</evidence>
<proteinExistence type="inferred from homology"/>
<evidence type="ECO:0000256" key="1">
    <source>
        <dbReference type="ARBA" id="ARBA00005594"/>
    </source>
</evidence>
<keyword evidence="7 10" id="KW-0030">Aminoacyl-tRNA synthetase</keyword>
<dbReference type="Gene3D" id="3.40.50.620">
    <property type="entry name" value="HUPs"/>
    <property type="match status" value="2"/>
</dbReference>
<keyword evidence="3 10" id="KW-0436">Ligase</keyword>
<dbReference type="SUPFAM" id="SSF52374">
    <property type="entry name" value="Nucleotidylyl transferase"/>
    <property type="match status" value="1"/>
</dbReference>